<dbReference type="Pfam" id="PF00887">
    <property type="entry name" value="ACBP"/>
    <property type="match status" value="1"/>
</dbReference>
<evidence type="ECO:0000256" key="1">
    <source>
        <dbReference type="ARBA" id="ARBA00005567"/>
    </source>
</evidence>
<sequence>MPGAEFDKASEDVKNLKQTPSNDELLELYALFKQATVGDVNTDRPGLLDMKGKAKWDAWNAKKGTAKDAAEKDYVALVQKLISTYGLK</sequence>
<dbReference type="GO" id="GO:0000062">
    <property type="term" value="F:fatty-acyl-CoA binding"/>
    <property type="evidence" value="ECO:0007669"/>
    <property type="project" value="InterPro"/>
</dbReference>
<name>A2I440_MACHI</name>
<protein>
    <submittedName>
        <fullName evidence="4">Diazepam binding inhibitor-like protein</fullName>
    </submittedName>
</protein>
<dbReference type="PRINTS" id="PR00689">
    <property type="entry name" value="ACOABINDINGP"/>
</dbReference>
<evidence type="ECO:0000256" key="2">
    <source>
        <dbReference type="ARBA" id="ARBA00023121"/>
    </source>
</evidence>
<dbReference type="PROSITE" id="PS00880">
    <property type="entry name" value="ACB_1"/>
    <property type="match status" value="1"/>
</dbReference>
<dbReference type="AlphaFoldDB" id="A2I440"/>
<dbReference type="PANTHER" id="PTHR23310">
    <property type="entry name" value="ACYL-COA-BINDING PROTEIN, ACBP"/>
    <property type="match status" value="1"/>
</dbReference>
<dbReference type="InterPro" id="IPR035984">
    <property type="entry name" value="Acyl-CoA-binding_sf"/>
</dbReference>
<evidence type="ECO:0000259" key="3">
    <source>
        <dbReference type="PROSITE" id="PS51228"/>
    </source>
</evidence>
<dbReference type="Gene3D" id="1.20.80.10">
    <property type="match status" value="1"/>
</dbReference>
<dbReference type="SUPFAM" id="SSF47027">
    <property type="entry name" value="Acyl-CoA binding protein"/>
    <property type="match status" value="1"/>
</dbReference>
<comment type="similarity">
    <text evidence="1">Belongs to the ACBP family.</text>
</comment>
<reference evidence="4" key="1">
    <citation type="submission" date="2006-10" db="EMBL/GenBank/DDBJ databases">
        <title>Expressed genes of the pink hibiscus mealybug, Maconellicoccus hirsutus.</title>
        <authorList>
            <person name="Hunter W.B."/>
            <person name="Hunnicutt L.E."/>
        </authorList>
    </citation>
    <scope>NUCLEOTIDE SEQUENCE</scope>
</reference>
<feature type="domain" description="ACB" evidence="3">
    <location>
        <begin position="2"/>
        <end position="87"/>
    </location>
</feature>
<dbReference type="InterPro" id="IPR014352">
    <property type="entry name" value="FERM/acyl-CoA-bd_prot_sf"/>
</dbReference>
<dbReference type="EMBL" id="EF070543">
    <property type="protein sequence ID" value="ABM55609.1"/>
    <property type="molecule type" value="mRNA"/>
</dbReference>
<dbReference type="GO" id="GO:0019915">
    <property type="term" value="P:lipid storage"/>
    <property type="evidence" value="ECO:0007669"/>
    <property type="project" value="UniProtKB-ARBA"/>
</dbReference>
<evidence type="ECO:0000313" key="4">
    <source>
        <dbReference type="EMBL" id="ABM55609.1"/>
    </source>
</evidence>
<keyword evidence="2" id="KW-0446">Lipid-binding</keyword>
<organism evidence="4">
    <name type="scientific">Maconellicoccus hirsutus</name>
    <name type="common">Pink hibiscus mealybug</name>
    <dbReference type="NCBI Taxonomy" id="177089"/>
    <lineage>
        <taxon>Eukaryota</taxon>
        <taxon>Metazoa</taxon>
        <taxon>Ecdysozoa</taxon>
        <taxon>Arthropoda</taxon>
        <taxon>Hexapoda</taxon>
        <taxon>Insecta</taxon>
        <taxon>Pterygota</taxon>
        <taxon>Neoptera</taxon>
        <taxon>Paraneoptera</taxon>
        <taxon>Hemiptera</taxon>
        <taxon>Sternorrhyncha</taxon>
        <taxon>Coccoidea</taxon>
        <taxon>Pseudococcidae</taxon>
        <taxon>Maconellicoccus</taxon>
    </lineage>
</organism>
<dbReference type="PANTHER" id="PTHR23310:SF62">
    <property type="entry name" value="ACYL-COA BINDING PROTEIN 1, ISOFORM A"/>
    <property type="match status" value="1"/>
</dbReference>
<dbReference type="InterPro" id="IPR000582">
    <property type="entry name" value="Acyl-CoA-binding_protein"/>
</dbReference>
<dbReference type="PROSITE" id="PS51228">
    <property type="entry name" value="ACB_2"/>
    <property type="match status" value="1"/>
</dbReference>
<accession>A2I440</accession>
<dbReference type="FunFam" id="1.20.80.10:FF:000010">
    <property type="entry name" value="Acyl-CoA-binding domain-containing protein 5"/>
    <property type="match status" value="1"/>
</dbReference>
<dbReference type="InterPro" id="IPR022408">
    <property type="entry name" value="Acyl-CoA-binding_prot_CS"/>
</dbReference>
<dbReference type="GO" id="GO:0006631">
    <property type="term" value="P:fatty acid metabolic process"/>
    <property type="evidence" value="ECO:0007669"/>
    <property type="project" value="TreeGrafter"/>
</dbReference>
<proteinExistence type="evidence at transcript level"/>